<dbReference type="InterPro" id="IPR044954">
    <property type="entry name" value="Ribosomal_uS3m_plant"/>
</dbReference>
<dbReference type="GO" id="GO:0003723">
    <property type="term" value="F:RNA binding"/>
    <property type="evidence" value="ECO:0007669"/>
    <property type="project" value="InterPro"/>
</dbReference>
<evidence type="ECO:0000256" key="6">
    <source>
        <dbReference type="ARBA" id="ARBA00035157"/>
    </source>
</evidence>
<dbReference type="GO" id="GO:0003735">
    <property type="term" value="F:structural constituent of ribosome"/>
    <property type="evidence" value="ECO:0007669"/>
    <property type="project" value="InterPro"/>
</dbReference>
<dbReference type="SUPFAM" id="SSF54814">
    <property type="entry name" value="Prokaryotic type KH domain (KH-domain type II)"/>
    <property type="match status" value="1"/>
</dbReference>
<dbReference type="GO" id="GO:0005840">
    <property type="term" value="C:ribosome"/>
    <property type="evidence" value="ECO:0007669"/>
    <property type="project" value="UniProtKB-KW"/>
</dbReference>
<evidence type="ECO:0000313" key="9">
    <source>
        <dbReference type="EMBL" id="ACZ95578.1"/>
    </source>
</evidence>
<keyword evidence="4 9" id="KW-0496">Mitochondrion</keyword>
<keyword evidence="5" id="KW-0687">Ribonucleoprotein</keyword>
<evidence type="ECO:0000256" key="2">
    <source>
        <dbReference type="ARBA" id="ARBA00010761"/>
    </source>
</evidence>
<protein>
    <recommendedName>
        <fullName evidence="6">Small ribosomal subunit protein uS3m</fullName>
    </recommendedName>
    <alternativeName>
        <fullName evidence="7">Ribosomal protein S3, mitochondrial</fullName>
    </alternativeName>
</protein>
<organism evidence="9">
    <name type="scientific">Agathis dammara</name>
    <name type="common">Malayan kauri</name>
    <name type="synonym">Pinus dammara</name>
    <dbReference type="NCBI Taxonomy" id="60851"/>
    <lineage>
        <taxon>Eukaryota</taxon>
        <taxon>Viridiplantae</taxon>
        <taxon>Streptophyta</taxon>
        <taxon>Embryophyta</taxon>
        <taxon>Tracheophyta</taxon>
        <taxon>Spermatophyta</taxon>
        <taxon>Pinopsida</taxon>
        <taxon>Pinidae</taxon>
        <taxon>Conifers II</taxon>
        <taxon>Araucariales</taxon>
        <taxon>Araucariaceae</taxon>
        <taxon>Agathis</taxon>
    </lineage>
</organism>
<comment type="subcellular location">
    <subcellularLocation>
        <location evidence="1">Mitochondrion</location>
    </subcellularLocation>
</comment>
<dbReference type="PANTHER" id="PTHR35928:SF2">
    <property type="entry name" value="SMALL RIBOSOMAL SUBUNIT PROTEIN US3M"/>
    <property type="match status" value="1"/>
</dbReference>
<evidence type="ECO:0000259" key="8">
    <source>
        <dbReference type="Pfam" id="PF00189"/>
    </source>
</evidence>
<dbReference type="EMBL" id="FJ843626">
    <property type="protein sequence ID" value="ACZ95578.1"/>
    <property type="molecule type" value="Genomic_DNA"/>
</dbReference>
<feature type="domain" description="Small ribosomal subunit protein uS3 C-terminal" evidence="8">
    <location>
        <begin position="639"/>
        <end position="715"/>
    </location>
</feature>
<reference evidence="9" key="1">
    <citation type="submission" date="2009-03" db="EMBL/GenBank/DDBJ databases">
        <authorList>
            <person name="Ran J.-H."/>
            <person name="Gao H."/>
            <person name="Wang X.-Q."/>
        </authorList>
    </citation>
    <scope>NUCLEOTIDE SEQUENCE</scope>
    <source>
        <tissue evidence="9">Leaf</tissue>
    </source>
</reference>
<comment type="similarity">
    <text evidence="2">Belongs to the universal ribosomal protein uS3 family.</text>
</comment>
<gene>
    <name evidence="9" type="primary">rps3</name>
</gene>
<keyword evidence="3 9" id="KW-0689">Ribosomal protein</keyword>
<evidence type="ECO:0000256" key="1">
    <source>
        <dbReference type="ARBA" id="ARBA00004173"/>
    </source>
</evidence>
<dbReference type="GO" id="GO:0006412">
    <property type="term" value="P:translation"/>
    <property type="evidence" value="ECO:0007669"/>
    <property type="project" value="InterPro"/>
</dbReference>
<dbReference type="GO" id="GO:1990904">
    <property type="term" value="C:ribonucleoprotein complex"/>
    <property type="evidence" value="ECO:0007669"/>
    <property type="project" value="UniProtKB-KW"/>
</dbReference>
<dbReference type="SUPFAM" id="SSF54821">
    <property type="entry name" value="Ribosomal protein S3 C-terminal domain"/>
    <property type="match status" value="1"/>
</dbReference>
<evidence type="ECO:0000256" key="3">
    <source>
        <dbReference type="ARBA" id="ARBA00022980"/>
    </source>
</evidence>
<dbReference type="InterPro" id="IPR036419">
    <property type="entry name" value="Ribosomal_S3_C_sf"/>
</dbReference>
<dbReference type="Pfam" id="PF00189">
    <property type="entry name" value="Ribosomal_S3_C"/>
    <property type="match status" value="1"/>
</dbReference>
<evidence type="ECO:0000256" key="5">
    <source>
        <dbReference type="ARBA" id="ARBA00023274"/>
    </source>
</evidence>
<dbReference type="PANTHER" id="PTHR35928">
    <property type="entry name" value="RIBOSOMAL PROTEIN S3, MITOCHONDRIAL"/>
    <property type="match status" value="1"/>
</dbReference>
<dbReference type="AlphaFoldDB" id="D2DX80"/>
<name>D2DX80_AGADA</name>
<proteinExistence type="inferred from homology"/>
<sequence>MARKANPISVRLHPNRSSDSNWFSDHYYGKLVYQDVNSRDYFGSIRPPTRKTFGFRLGRCIPHHSPKRTFIHLFFPRRPFLKRRRRGRWRPGKRRREGLLRGLVDRAPPFRIGGTEEERQVTFIIGGTEERQVRSSRALKVKSIGRDHRSEVIRRTKQRYGYHDRSPWSQSLLGDDISKLLFGSSSGMAHKPSVSDSPSGFLFFFLQRIRNGGPKNLSHTNNKSPCPSLVVKIFIRRSLSILEGLLLRKKKNLSILKELLLLKESLSGLKEVLRENKRILRENKRKKIFLSLEGLLLRKKILEVRKTILEVQNNILLSIFKGLPRKKKYSILLLQTIFSVRSRSNYLVMLYLFHMENQVWIWPVARKKKGLNPLNIILGAPDSYFHSLEKSIRFFVESLTAKTRFARTTETREPLDLLLKIKRVEPSPSPLPVELPGRVREKEVEYPFEKVLGYRASSECCDHSLSPHGREDRSSLFPFFGATLFFLRDILYLWNNAQPVPLKGGVLRHNSSWRRFRLRLRLLISRRHLGLRLLRVFRIKLRGYSRLVGESIDLGRITIDLGRIRRIFGRDLDRLFISRGFAYRDNDFLNEVRKMRSLLSDRTNTNTFIGPVKIKSVFQSASLIAQDTSLLLRSNIKRSFRSIFNQIVKGIPKVTRKRVRGIRIRCSGRLKGAKIARTEHRKYRKPSCNAFGHKIDYAYAKVSTRYGILGVKVWISFR</sequence>
<evidence type="ECO:0000256" key="7">
    <source>
        <dbReference type="ARBA" id="ARBA00035414"/>
    </source>
</evidence>
<dbReference type="GO" id="GO:0005739">
    <property type="term" value="C:mitochondrion"/>
    <property type="evidence" value="ECO:0007669"/>
    <property type="project" value="UniProtKB-SubCell"/>
</dbReference>
<evidence type="ECO:0000256" key="4">
    <source>
        <dbReference type="ARBA" id="ARBA00023128"/>
    </source>
</evidence>
<dbReference type="Gene3D" id="3.30.1140.32">
    <property type="entry name" value="Ribosomal protein S3, C-terminal domain"/>
    <property type="match status" value="1"/>
</dbReference>
<reference evidence="9" key="2">
    <citation type="journal article" date="2010" name="Mol. Phylogenet. Evol.">
        <title>Fast evolution of the retroprocessed mitochondrial rps3 gene in Conifer II and further evidence for the phylogeny of gymnosperms.</title>
        <authorList>
            <person name="Ran J.H."/>
            <person name="Gao H."/>
            <person name="Wang X.Q."/>
        </authorList>
    </citation>
    <scope>NUCLEOTIDE SEQUENCE</scope>
    <source>
        <tissue evidence="9">Leaf</tissue>
    </source>
</reference>
<dbReference type="InterPro" id="IPR001351">
    <property type="entry name" value="Ribosomal_uS3_C"/>
</dbReference>
<accession>D2DX80</accession>
<geneLocation type="mitochondrion" evidence="9"/>
<dbReference type="InterPro" id="IPR009019">
    <property type="entry name" value="KH_sf_prok-type"/>
</dbReference>